<sequence length="346" mass="37795">MLHEGDSTMAYCSCLYKPKRINARPFFMPMPDPSNFDVWIWSSSHPEQPSRSRPNTRAPNKFSRATRRRADPSAVSSPDSPFLSCCSSLSSIASILPDYNSTSSKQKLNVGTRKDVSSMGSRSSLLQRFEQYSTGEVLYALIALGLTQDPKASPIQHGGLLPDVYMLSPLSINPLKQAHQICGFAYTIEMAHPDENVNFQHSFETVSNENIIISSPSSDIEYTVWDKSMTVNARNQGIRGTIVNGLTTDLTTHREVGFSVFSQGYSPPGRAVAASPSRTNIPVTFSPRSHFGTYFKESLSAVEVYPGDIIVADVGGAVCVPFTSAEEVLDMCGVQAQSTLMVAKSI</sequence>
<dbReference type="GO" id="GO:0046872">
    <property type="term" value="F:metal ion binding"/>
    <property type="evidence" value="ECO:0007669"/>
    <property type="project" value="UniProtKB-KW"/>
</dbReference>
<name>A0A8H3BWJ6_9AGAM</name>
<dbReference type="PANTHER" id="PTHR33254">
    <property type="entry name" value="4-HYDROXY-4-METHYL-2-OXOGLUTARATE ALDOLASE 3-RELATED"/>
    <property type="match status" value="1"/>
</dbReference>
<dbReference type="InterPro" id="IPR005493">
    <property type="entry name" value="RraA/RraA-like"/>
</dbReference>
<organism evidence="3 4">
    <name type="scientific">Rhizoctonia solani</name>
    <dbReference type="NCBI Taxonomy" id="456999"/>
    <lineage>
        <taxon>Eukaryota</taxon>
        <taxon>Fungi</taxon>
        <taxon>Dikarya</taxon>
        <taxon>Basidiomycota</taxon>
        <taxon>Agaricomycotina</taxon>
        <taxon>Agaricomycetes</taxon>
        <taxon>Cantharellales</taxon>
        <taxon>Ceratobasidiaceae</taxon>
        <taxon>Rhizoctonia</taxon>
    </lineage>
</organism>
<dbReference type="GO" id="GO:0008948">
    <property type="term" value="F:oxaloacetate decarboxylase activity"/>
    <property type="evidence" value="ECO:0007669"/>
    <property type="project" value="TreeGrafter"/>
</dbReference>
<evidence type="ECO:0000256" key="2">
    <source>
        <dbReference type="SAM" id="MobiDB-lite"/>
    </source>
</evidence>
<keyword evidence="1" id="KW-0479">Metal-binding</keyword>
<dbReference type="InterPro" id="IPR036704">
    <property type="entry name" value="RraA/RraA-like_sf"/>
</dbReference>
<dbReference type="GO" id="GO:0047443">
    <property type="term" value="F:4-hydroxy-4-methyl-2-oxoglutarate aldolase activity"/>
    <property type="evidence" value="ECO:0007669"/>
    <property type="project" value="TreeGrafter"/>
</dbReference>
<comment type="cofactor">
    <cofactor evidence="1">
        <name>Mg(2+)</name>
        <dbReference type="ChEBI" id="CHEBI:18420"/>
    </cofactor>
</comment>
<feature type="region of interest" description="Disordered" evidence="2">
    <location>
        <begin position="45"/>
        <end position="80"/>
    </location>
</feature>
<dbReference type="Pfam" id="PF03737">
    <property type="entry name" value="RraA-like"/>
    <property type="match status" value="1"/>
</dbReference>
<reference evidence="3" key="1">
    <citation type="submission" date="2021-01" db="EMBL/GenBank/DDBJ databases">
        <authorList>
            <person name="Kaushik A."/>
        </authorList>
    </citation>
    <scope>NUCLEOTIDE SEQUENCE</scope>
    <source>
        <strain evidence="3">AG2-2IIIB</strain>
    </source>
</reference>
<dbReference type="PANTHER" id="PTHR33254:SF4">
    <property type="entry name" value="4-HYDROXY-4-METHYL-2-OXOGLUTARATE ALDOLASE 3-RELATED"/>
    <property type="match status" value="1"/>
</dbReference>
<accession>A0A8H3BWJ6</accession>
<keyword evidence="1" id="KW-0460">Magnesium</keyword>
<dbReference type="EMBL" id="CAJMWT010003316">
    <property type="protein sequence ID" value="CAE6468839.1"/>
    <property type="molecule type" value="Genomic_DNA"/>
</dbReference>
<evidence type="ECO:0000256" key="1">
    <source>
        <dbReference type="PIRSR" id="PIRSR605493-1"/>
    </source>
</evidence>
<dbReference type="SUPFAM" id="SSF89562">
    <property type="entry name" value="RraA-like"/>
    <property type="match status" value="1"/>
</dbReference>
<dbReference type="Proteomes" id="UP000663843">
    <property type="component" value="Unassembled WGS sequence"/>
</dbReference>
<protein>
    <recommendedName>
        <fullName evidence="5">RraA-like protein</fullName>
    </recommendedName>
</protein>
<feature type="binding site" evidence="1">
    <location>
        <position position="249"/>
    </location>
    <ligand>
        <name>Mg(2+)</name>
        <dbReference type="ChEBI" id="CHEBI:18420"/>
    </ligand>
</feature>
<evidence type="ECO:0008006" key="5">
    <source>
        <dbReference type="Google" id="ProtNLM"/>
    </source>
</evidence>
<proteinExistence type="predicted"/>
<dbReference type="Gene3D" id="3.50.30.40">
    <property type="entry name" value="Ribonuclease E inhibitor RraA/RraA-like"/>
    <property type="match status" value="1"/>
</dbReference>
<feature type="compositionally biased region" description="Polar residues" evidence="2">
    <location>
        <begin position="45"/>
        <end position="58"/>
    </location>
</feature>
<comment type="caution">
    <text evidence="3">The sequence shown here is derived from an EMBL/GenBank/DDBJ whole genome shotgun (WGS) entry which is preliminary data.</text>
</comment>
<dbReference type="AlphaFoldDB" id="A0A8H3BWJ6"/>
<evidence type="ECO:0000313" key="3">
    <source>
        <dbReference type="EMBL" id="CAE6468839.1"/>
    </source>
</evidence>
<evidence type="ECO:0000313" key="4">
    <source>
        <dbReference type="Proteomes" id="UP000663843"/>
    </source>
</evidence>
<gene>
    <name evidence="3" type="ORF">RDB_LOCUS103890</name>
</gene>